<dbReference type="AlphaFoldDB" id="A0A8T1BCN6"/>
<comment type="caution">
    <text evidence="1">The sequence shown here is derived from an EMBL/GenBank/DDBJ whole genome shotgun (WGS) entry which is preliminary data.</text>
</comment>
<accession>A0A8T1BCN6</accession>
<reference evidence="1" key="1">
    <citation type="submission" date="2018-10" db="EMBL/GenBank/DDBJ databases">
        <title>Effector identification in a new, highly contiguous assembly of the strawberry crown rot pathogen Phytophthora cactorum.</title>
        <authorList>
            <person name="Armitage A.D."/>
            <person name="Nellist C.F."/>
            <person name="Bates H."/>
            <person name="Vickerstaff R.J."/>
            <person name="Harrison R.J."/>
        </authorList>
    </citation>
    <scope>NUCLEOTIDE SEQUENCE</scope>
    <source>
        <strain evidence="1">4040</strain>
    </source>
</reference>
<gene>
    <name evidence="1" type="ORF">PC117_g22270</name>
</gene>
<protein>
    <submittedName>
        <fullName evidence="1">Uncharacterized protein</fullName>
    </submittedName>
</protein>
<proteinExistence type="predicted"/>
<sequence length="82" mass="9452">MSNTESQRVAIPPPQEAVYDSHDAAESALHQWTRDHGFNVSRRRVRYTDGPDRQVWARNYECNRAGAPKNTQHVTEDNFVNV</sequence>
<dbReference type="Proteomes" id="UP000736787">
    <property type="component" value="Unassembled WGS sequence"/>
</dbReference>
<evidence type="ECO:0000313" key="1">
    <source>
        <dbReference type="EMBL" id="KAG2899324.1"/>
    </source>
</evidence>
<organism evidence="1 2">
    <name type="scientific">Phytophthora cactorum</name>
    <dbReference type="NCBI Taxonomy" id="29920"/>
    <lineage>
        <taxon>Eukaryota</taxon>
        <taxon>Sar</taxon>
        <taxon>Stramenopiles</taxon>
        <taxon>Oomycota</taxon>
        <taxon>Peronosporomycetes</taxon>
        <taxon>Peronosporales</taxon>
        <taxon>Peronosporaceae</taxon>
        <taxon>Phytophthora</taxon>
    </lineage>
</organism>
<dbReference type="EMBL" id="RCMK01001207">
    <property type="protein sequence ID" value="KAG2899324.1"/>
    <property type="molecule type" value="Genomic_DNA"/>
</dbReference>
<name>A0A8T1BCN6_9STRA</name>
<evidence type="ECO:0000313" key="2">
    <source>
        <dbReference type="Proteomes" id="UP000736787"/>
    </source>
</evidence>